<protein>
    <recommendedName>
        <fullName evidence="1">HEPN domain-containing protein</fullName>
    </recommendedName>
</protein>
<name>A0A1X0YC09_9BACT</name>
<dbReference type="STRING" id="1969733.B5V00_04375"/>
<evidence type="ECO:0000259" key="1">
    <source>
        <dbReference type="PROSITE" id="PS50910"/>
    </source>
</evidence>
<reference evidence="2 3" key="1">
    <citation type="submission" date="2017-03" db="EMBL/GenBank/DDBJ databases">
        <title>Genome sequence of Geothermobacter sp. EPR-M, Deep-Sea Iron Reducer.</title>
        <authorList>
            <person name="Tully B."/>
            <person name="Savalia P."/>
            <person name="Abuyen K."/>
            <person name="Baughan C."/>
            <person name="Romero E."/>
            <person name="Ronkowski C."/>
            <person name="Torres B."/>
            <person name="Tremblay J."/>
            <person name="Trujillo A."/>
            <person name="Tyler M."/>
            <person name="Perez-Rodriguez I."/>
            <person name="Amend J."/>
        </authorList>
    </citation>
    <scope>NUCLEOTIDE SEQUENCE [LARGE SCALE GENOMIC DNA]</scope>
    <source>
        <strain evidence="2 3">EPR-M</strain>
    </source>
</reference>
<dbReference type="RefSeq" id="WP_085009538.1">
    <property type="nucleotide sequence ID" value="NZ_NAAD01000003.1"/>
</dbReference>
<evidence type="ECO:0000313" key="2">
    <source>
        <dbReference type="EMBL" id="ORJ62524.1"/>
    </source>
</evidence>
<dbReference type="EMBL" id="NAAD01000003">
    <property type="protein sequence ID" value="ORJ62524.1"/>
    <property type="molecule type" value="Genomic_DNA"/>
</dbReference>
<dbReference type="SMART" id="SM00748">
    <property type="entry name" value="HEPN"/>
    <property type="match status" value="1"/>
</dbReference>
<feature type="domain" description="HEPN" evidence="1">
    <location>
        <begin position="19"/>
        <end position="124"/>
    </location>
</feature>
<dbReference type="Proteomes" id="UP000193136">
    <property type="component" value="Unassembled WGS sequence"/>
</dbReference>
<gene>
    <name evidence="2" type="ORF">B5V00_04375</name>
</gene>
<dbReference type="Gene3D" id="1.20.120.330">
    <property type="entry name" value="Nucleotidyltransferases domain 2"/>
    <property type="match status" value="1"/>
</dbReference>
<comment type="caution">
    <text evidence="2">The sequence shown here is derived from an EMBL/GenBank/DDBJ whole genome shotgun (WGS) entry which is preliminary data.</text>
</comment>
<evidence type="ECO:0000313" key="3">
    <source>
        <dbReference type="Proteomes" id="UP000193136"/>
    </source>
</evidence>
<organism evidence="2 3">
    <name type="scientific">Geothermobacter hydrogeniphilus</name>
    <dbReference type="NCBI Taxonomy" id="1969733"/>
    <lineage>
        <taxon>Bacteria</taxon>
        <taxon>Pseudomonadati</taxon>
        <taxon>Thermodesulfobacteriota</taxon>
        <taxon>Desulfuromonadia</taxon>
        <taxon>Desulfuromonadales</taxon>
        <taxon>Geothermobacteraceae</taxon>
        <taxon>Geothermobacter</taxon>
    </lineage>
</organism>
<proteinExistence type="predicted"/>
<dbReference type="OrthoDB" id="9810875at2"/>
<dbReference type="SUPFAM" id="SSF81593">
    <property type="entry name" value="Nucleotidyltransferase substrate binding subunit/domain"/>
    <property type="match status" value="1"/>
</dbReference>
<accession>A0A1X0YC09</accession>
<keyword evidence="3" id="KW-1185">Reference proteome</keyword>
<dbReference type="Pfam" id="PF05168">
    <property type="entry name" value="HEPN"/>
    <property type="match status" value="1"/>
</dbReference>
<dbReference type="InterPro" id="IPR007842">
    <property type="entry name" value="HEPN_dom"/>
</dbReference>
<dbReference type="PROSITE" id="PS50910">
    <property type="entry name" value="HEPN"/>
    <property type="match status" value="1"/>
</dbReference>
<dbReference type="AlphaFoldDB" id="A0A1X0YC09"/>
<sequence length="143" mass="16140">MPATDADLRHKVMQWLSYGEEDLQLARHGLTMKSAAPYRLIAYHAQQCAEKHLKAFLVCNRVDFPFTHNLSRLVELCQTCRDWPDEFLDAEELTPYAVTTRYPGEDEPVSRQEAVRAIAIAEQTAALVHEALKQAGLRLSGSS</sequence>